<feature type="region of interest" description="Disordered" evidence="1">
    <location>
        <begin position="262"/>
        <end position="281"/>
    </location>
</feature>
<proteinExistence type="predicted"/>
<sequence length="440" mass="47891">MGAQLQACGRICWSDAQARSSKSSSSPPHELDEWARTARVKGTPVMDEAFICMGSKAPVCPQGARQVPAGPITLSTLQGSWLGSGGAKIVVSGTEVSINGLPLKAHKVELNDDGLVVSIGKLWQLQGWAATGGLEFRASSTRENMESARSELWTRTAATSAEVSEKMKLLGYAGSAANPLGRGVEGCMPGTTGAEMPPGYNTKKDAEEVSLLCALVSQWREPTTCKVCPRMVIPDFTNRAQTGLGVELMHYVATSIKQKGFQKRSGRQGHDIPVLVREPPGSDSKAEALRVWRARVAEEEGFPPVRVQDNEEVFTSLGNGHFFQALNLFQTEWKAINDDTRYCVGSDKLLNEALNEGVVSVILRHSTPRPVRAKIAELLNAKREFQWTLKEDGTVDTGSSLENTDYCSQFEWLSKGMDAEQVNCLVRTHLGIKDSKRIQG</sequence>
<protein>
    <submittedName>
        <fullName evidence="2">Uncharacterized protein</fullName>
    </submittedName>
</protein>
<keyword evidence="3" id="KW-1185">Reference proteome</keyword>
<organism evidence="2 3">
    <name type="scientific">Symbiodinium natans</name>
    <dbReference type="NCBI Taxonomy" id="878477"/>
    <lineage>
        <taxon>Eukaryota</taxon>
        <taxon>Sar</taxon>
        <taxon>Alveolata</taxon>
        <taxon>Dinophyceae</taxon>
        <taxon>Suessiales</taxon>
        <taxon>Symbiodiniaceae</taxon>
        <taxon>Symbiodinium</taxon>
    </lineage>
</organism>
<evidence type="ECO:0000313" key="2">
    <source>
        <dbReference type="EMBL" id="CAE7227996.1"/>
    </source>
</evidence>
<dbReference type="AlphaFoldDB" id="A0A812KIR9"/>
<reference evidence="2" key="1">
    <citation type="submission" date="2021-02" db="EMBL/GenBank/DDBJ databases">
        <authorList>
            <person name="Dougan E. K."/>
            <person name="Rhodes N."/>
            <person name="Thang M."/>
            <person name="Chan C."/>
        </authorList>
    </citation>
    <scope>NUCLEOTIDE SEQUENCE</scope>
</reference>
<dbReference type="EMBL" id="CAJNDS010000683">
    <property type="protein sequence ID" value="CAE7227996.1"/>
    <property type="molecule type" value="Genomic_DNA"/>
</dbReference>
<name>A0A812KIR9_9DINO</name>
<accession>A0A812KIR9</accession>
<gene>
    <name evidence="2" type="ORF">SNAT2548_LOCUS9040</name>
</gene>
<dbReference type="Proteomes" id="UP000604046">
    <property type="component" value="Unassembled WGS sequence"/>
</dbReference>
<dbReference type="OrthoDB" id="421328at2759"/>
<comment type="caution">
    <text evidence="2">The sequence shown here is derived from an EMBL/GenBank/DDBJ whole genome shotgun (WGS) entry which is preliminary data.</text>
</comment>
<evidence type="ECO:0000256" key="1">
    <source>
        <dbReference type="SAM" id="MobiDB-lite"/>
    </source>
</evidence>
<evidence type="ECO:0000313" key="3">
    <source>
        <dbReference type="Proteomes" id="UP000604046"/>
    </source>
</evidence>